<sequence>MRRNGEQPDPAIPDGITISDLDKSVRSELSSLTKELAADVGAHLAAVAAFIDEDPDRAWRHAIAARRRAARLGIVRETAGLAAYRAGRYSDALSELRTARRLTGSEEHLPVMADSERGLGRPERALELARSAEVKRLDAAGRIEMLIVESGARADLGQDDAAVVTLQVKELDSAARTPAVARLRHAYAAALANVGRVTEAESWFAKAKFADRDGTALADAVNPADLASSDGDPVDYWDYDDEITDLLDDEEQDAAADPEGEAADQELDDVETDMETDVAAEESTDR</sequence>
<organism evidence="2 3">
    <name type="scientific">Spongisporangium articulatum</name>
    <dbReference type="NCBI Taxonomy" id="3362603"/>
    <lineage>
        <taxon>Bacteria</taxon>
        <taxon>Bacillati</taxon>
        <taxon>Actinomycetota</taxon>
        <taxon>Actinomycetes</taxon>
        <taxon>Kineosporiales</taxon>
        <taxon>Kineosporiaceae</taxon>
        <taxon>Spongisporangium</taxon>
    </lineage>
</organism>
<dbReference type="InterPro" id="IPR011990">
    <property type="entry name" value="TPR-like_helical_dom_sf"/>
</dbReference>
<dbReference type="RefSeq" id="WP_398283961.1">
    <property type="nucleotide sequence ID" value="NZ_JBITLV010000007.1"/>
</dbReference>
<evidence type="ECO:0000256" key="1">
    <source>
        <dbReference type="SAM" id="MobiDB-lite"/>
    </source>
</evidence>
<dbReference type="Gene3D" id="1.25.40.10">
    <property type="entry name" value="Tetratricopeptide repeat domain"/>
    <property type="match status" value="1"/>
</dbReference>
<evidence type="ECO:0000313" key="3">
    <source>
        <dbReference type="Proteomes" id="UP001612915"/>
    </source>
</evidence>
<dbReference type="EMBL" id="JBITLV010000007">
    <property type="protein sequence ID" value="MFI7589367.1"/>
    <property type="molecule type" value="Genomic_DNA"/>
</dbReference>
<accession>A0ABW8AUQ1</accession>
<evidence type="ECO:0000313" key="2">
    <source>
        <dbReference type="EMBL" id="MFI7589367.1"/>
    </source>
</evidence>
<gene>
    <name evidence="2" type="ORF">ACIB24_20055</name>
</gene>
<protein>
    <recommendedName>
        <fullName evidence="4">Tetratricopeptide repeat-containing protein</fullName>
    </recommendedName>
</protein>
<comment type="caution">
    <text evidence="2">The sequence shown here is derived from an EMBL/GenBank/DDBJ whole genome shotgun (WGS) entry which is preliminary data.</text>
</comment>
<name>A0ABW8AUQ1_9ACTN</name>
<dbReference type="Proteomes" id="UP001612915">
    <property type="component" value="Unassembled WGS sequence"/>
</dbReference>
<keyword evidence="3" id="KW-1185">Reference proteome</keyword>
<evidence type="ECO:0008006" key="4">
    <source>
        <dbReference type="Google" id="ProtNLM"/>
    </source>
</evidence>
<reference evidence="2 3" key="1">
    <citation type="submission" date="2024-10" db="EMBL/GenBank/DDBJ databases">
        <title>The Natural Products Discovery Center: Release of the First 8490 Sequenced Strains for Exploring Actinobacteria Biosynthetic Diversity.</title>
        <authorList>
            <person name="Kalkreuter E."/>
            <person name="Kautsar S.A."/>
            <person name="Yang D."/>
            <person name="Bader C.D."/>
            <person name="Teijaro C.N."/>
            <person name="Fluegel L."/>
            <person name="Davis C.M."/>
            <person name="Simpson J.R."/>
            <person name="Lauterbach L."/>
            <person name="Steele A.D."/>
            <person name="Gui C."/>
            <person name="Meng S."/>
            <person name="Li G."/>
            <person name="Viehrig K."/>
            <person name="Ye F."/>
            <person name="Su P."/>
            <person name="Kiefer A.F."/>
            <person name="Nichols A."/>
            <person name="Cepeda A.J."/>
            <person name="Yan W."/>
            <person name="Fan B."/>
            <person name="Jiang Y."/>
            <person name="Adhikari A."/>
            <person name="Zheng C.-J."/>
            <person name="Schuster L."/>
            <person name="Cowan T.M."/>
            <person name="Smanski M.J."/>
            <person name="Chevrette M.G."/>
            <person name="De Carvalho L.P.S."/>
            <person name="Shen B."/>
        </authorList>
    </citation>
    <scope>NUCLEOTIDE SEQUENCE [LARGE SCALE GENOMIC DNA]</scope>
    <source>
        <strain evidence="2 3">NPDC049639</strain>
    </source>
</reference>
<feature type="region of interest" description="Disordered" evidence="1">
    <location>
        <begin position="245"/>
        <end position="286"/>
    </location>
</feature>
<proteinExistence type="predicted"/>